<dbReference type="EMBL" id="JACEIK010005433">
    <property type="protein sequence ID" value="MCE0481499.1"/>
    <property type="molecule type" value="Genomic_DNA"/>
</dbReference>
<keyword evidence="2" id="KW-1185">Reference proteome</keyword>
<protein>
    <submittedName>
        <fullName evidence="1">Uncharacterized protein</fullName>
    </submittedName>
</protein>
<reference evidence="1 2" key="1">
    <citation type="journal article" date="2021" name="BMC Genomics">
        <title>Datura genome reveals duplications of psychoactive alkaloid biosynthetic genes and high mutation rate following tissue culture.</title>
        <authorList>
            <person name="Rajewski A."/>
            <person name="Carter-House D."/>
            <person name="Stajich J."/>
            <person name="Litt A."/>
        </authorList>
    </citation>
    <scope>NUCLEOTIDE SEQUENCE [LARGE SCALE GENOMIC DNA]</scope>
    <source>
        <strain evidence="1">AR-01</strain>
    </source>
</reference>
<comment type="caution">
    <text evidence="1">The sequence shown here is derived from an EMBL/GenBank/DDBJ whole genome shotgun (WGS) entry which is preliminary data.</text>
</comment>
<evidence type="ECO:0000313" key="2">
    <source>
        <dbReference type="Proteomes" id="UP000823775"/>
    </source>
</evidence>
<sequence>WVGRGPVLTIVINTHRGLQIVYIDLGHIYIQHKVDVFKTPIGTALLSHFTPRNAPRKYAVSMWNVVSMQGLVITDTIMVEPFMMPHCLAQVGRADLGLPGEGRA</sequence>
<gene>
    <name evidence="1" type="ORF">HAX54_039297</name>
</gene>
<dbReference type="Proteomes" id="UP000823775">
    <property type="component" value="Unassembled WGS sequence"/>
</dbReference>
<accession>A0ABS8VNX1</accession>
<feature type="non-terminal residue" evidence="1">
    <location>
        <position position="1"/>
    </location>
</feature>
<organism evidence="1 2">
    <name type="scientific">Datura stramonium</name>
    <name type="common">Jimsonweed</name>
    <name type="synonym">Common thornapple</name>
    <dbReference type="NCBI Taxonomy" id="4076"/>
    <lineage>
        <taxon>Eukaryota</taxon>
        <taxon>Viridiplantae</taxon>
        <taxon>Streptophyta</taxon>
        <taxon>Embryophyta</taxon>
        <taxon>Tracheophyta</taxon>
        <taxon>Spermatophyta</taxon>
        <taxon>Magnoliopsida</taxon>
        <taxon>eudicotyledons</taxon>
        <taxon>Gunneridae</taxon>
        <taxon>Pentapetalae</taxon>
        <taxon>asterids</taxon>
        <taxon>lamiids</taxon>
        <taxon>Solanales</taxon>
        <taxon>Solanaceae</taxon>
        <taxon>Solanoideae</taxon>
        <taxon>Datureae</taxon>
        <taxon>Datura</taxon>
    </lineage>
</organism>
<name>A0ABS8VNX1_DATST</name>
<proteinExistence type="predicted"/>
<evidence type="ECO:0000313" key="1">
    <source>
        <dbReference type="EMBL" id="MCE0481499.1"/>
    </source>
</evidence>